<keyword evidence="10" id="KW-1185">Reference proteome</keyword>
<dbReference type="CDD" id="cd00338">
    <property type="entry name" value="Ser_Recombinase"/>
    <property type="match status" value="1"/>
</dbReference>
<dbReference type="Pfam" id="PF13408">
    <property type="entry name" value="Zn_ribbon_recom"/>
    <property type="match status" value="1"/>
</dbReference>
<dbReference type="InterPro" id="IPR036162">
    <property type="entry name" value="Resolvase-like_N_sf"/>
</dbReference>
<reference evidence="9 10" key="1">
    <citation type="submission" date="2023-03" db="EMBL/GenBank/DDBJ databases">
        <title>Paludisphaera mucosa sp. nov. a novel planctomycete from northern fen.</title>
        <authorList>
            <person name="Ivanova A."/>
        </authorList>
    </citation>
    <scope>NUCLEOTIDE SEQUENCE [LARGE SCALE GENOMIC DNA]</scope>
    <source>
        <strain evidence="9 10">Pla2</strain>
    </source>
</reference>
<evidence type="ECO:0000256" key="3">
    <source>
        <dbReference type="ARBA" id="ARBA00023172"/>
    </source>
</evidence>
<keyword evidence="2" id="KW-0238">DNA-binding</keyword>
<dbReference type="Proteomes" id="UP001216907">
    <property type="component" value="Unassembled WGS sequence"/>
</dbReference>
<protein>
    <submittedName>
        <fullName evidence="9">Recombinase family protein</fullName>
    </submittedName>
</protein>
<proteinExistence type="predicted"/>
<feature type="compositionally biased region" description="Polar residues" evidence="6">
    <location>
        <begin position="770"/>
        <end position="781"/>
    </location>
</feature>
<dbReference type="InterPro" id="IPR025827">
    <property type="entry name" value="Zn_ribbon_recom_dom"/>
</dbReference>
<evidence type="ECO:0000313" key="10">
    <source>
        <dbReference type="Proteomes" id="UP001216907"/>
    </source>
</evidence>
<name>A0ABT6FE95_9BACT</name>
<feature type="region of interest" description="Disordered" evidence="6">
    <location>
        <begin position="760"/>
        <end position="781"/>
    </location>
</feature>
<evidence type="ECO:0000256" key="1">
    <source>
        <dbReference type="ARBA" id="ARBA00022908"/>
    </source>
</evidence>
<comment type="caution">
    <text evidence="9">The sequence shown here is derived from an EMBL/GenBank/DDBJ whole genome shotgun (WGS) entry which is preliminary data.</text>
</comment>
<dbReference type="InterPro" id="IPR011109">
    <property type="entry name" value="DNA_bind_recombinase_dom"/>
</dbReference>
<organism evidence="9 10">
    <name type="scientific">Paludisphaera mucosa</name>
    <dbReference type="NCBI Taxonomy" id="3030827"/>
    <lineage>
        <taxon>Bacteria</taxon>
        <taxon>Pseudomonadati</taxon>
        <taxon>Planctomycetota</taxon>
        <taxon>Planctomycetia</taxon>
        <taxon>Isosphaerales</taxon>
        <taxon>Isosphaeraceae</taxon>
        <taxon>Paludisphaera</taxon>
    </lineage>
</organism>
<dbReference type="PROSITE" id="PS51736">
    <property type="entry name" value="RECOMBINASES_3"/>
    <property type="match status" value="1"/>
</dbReference>
<evidence type="ECO:0000256" key="2">
    <source>
        <dbReference type="ARBA" id="ARBA00023125"/>
    </source>
</evidence>
<keyword evidence="3" id="KW-0233">DNA recombination</keyword>
<gene>
    <name evidence="9" type="ORF">PZE19_19105</name>
</gene>
<evidence type="ECO:0000259" key="8">
    <source>
        <dbReference type="PROSITE" id="PS51737"/>
    </source>
</evidence>
<evidence type="ECO:0000313" key="9">
    <source>
        <dbReference type="EMBL" id="MDG3005896.1"/>
    </source>
</evidence>
<dbReference type="InterPro" id="IPR006119">
    <property type="entry name" value="Resolv_N"/>
</dbReference>
<feature type="domain" description="Recombinase" evidence="8">
    <location>
        <begin position="158"/>
        <end position="300"/>
    </location>
</feature>
<dbReference type="PROSITE" id="PS51737">
    <property type="entry name" value="RECOMBINASE_DNA_BIND"/>
    <property type="match status" value="1"/>
</dbReference>
<dbReference type="SMART" id="SM00857">
    <property type="entry name" value="Resolvase"/>
    <property type="match status" value="1"/>
</dbReference>
<dbReference type="EMBL" id="JARRAG010000002">
    <property type="protein sequence ID" value="MDG3005896.1"/>
    <property type="molecule type" value="Genomic_DNA"/>
</dbReference>
<dbReference type="SUPFAM" id="SSF53041">
    <property type="entry name" value="Resolvase-like"/>
    <property type="match status" value="1"/>
</dbReference>
<dbReference type="InterPro" id="IPR006118">
    <property type="entry name" value="Recombinase_CS"/>
</dbReference>
<dbReference type="Gene3D" id="3.40.50.1390">
    <property type="entry name" value="Resolvase, N-terminal catalytic domain"/>
    <property type="match status" value="1"/>
</dbReference>
<evidence type="ECO:0000259" key="7">
    <source>
        <dbReference type="PROSITE" id="PS51736"/>
    </source>
</evidence>
<dbReference type="PANTHER" id="PTHR30461">
    <property type="entry name" value="DNA-INVERTASE FROM LAMBDOID PROPHAGE"/>
    <property type="match status" value="1"/>
</dbReference>
<feature type="active site" description="O-(5'-phospho-DNA)-serine intermediate" evidence="4">
    <location>
        <position position="10"/>
    </location>
</feature>
<dbReference type="Pfam" id="PF00239">
    <property type="entry name" value="Resolvase"/>
    <property type="match status" value="1"/>
</dbReference>
<evidence type="ECO:0000256" key="5">
    <source>
        <dbReference type="SAM" id="Coils"/>
    </source>
</evidence>
<feature type="region of interest" description="Disordered" evidence="6">
    <location>
        <begin position="249"/>
        <end position="270"/>
    </location>
</feature>
<accession>A0ABT6FE95</accession>
<feature type="coiled-coil region" evidence="5">
    <location>
        <begin position="403"/>
        <end position="461"/>
    </location>
</feature>
<dbReference type="InterPro" id="IPR050639">
    <property type="entry name" value="SSR_resolvase"/>
</dbReference>
<keyword evidence="5" id="KW-0175">Coiled coil</keyword>
<evidence type="ECO:0000256" key="4">
    <source>
        <dbReference type="PROSITE-ProRule" id="PRU10137"/>
    </source>
</evidence>
<dbReference type="Pfam" id="PF07508">
    <property type="entry name" value="Recombinase"/>
    <property type="match status" value="1"/>
</dbReference>
<dbReference type="PANTHER" id="PTHR30461:SF23">
    <property type="entry name" value="DNA RECOMBINASE-RELATED"/>
    <property type="match status" value="1"/>
</dbReference>
<evidence type="ECO:0000256" key="6">
    <source>
        <dbReference type="SAM" id="MobiDB-lite"/>
    </source>
</evidence>
<dbReference type="Gene3D" id="3.90.1750.20">
    <property type="entry name" value="Putative Large Serine Recombinase, Chain B, Domain 2"/>
    <property type="match status" value="1"/>
</dbReference>
<sequence>MKIAIYARVSTQRQAEAQTIDEQIGRLREHARGRGWDLQEANVFRDDGYSGAALKRPGLDRLRDAAAMASFDAILLTDPDRLARNFVHQTLLLEELQSKGCRVEFLDRPMSRDPHDQLLLQIRGAVAEYERTLIAERTRRGRQRRYRAGEMLPWTRAPYGYRMAVDRPRDPSGVHLDPCEAAVVAEMFAWYSEGRRTLHGLVDHLRDLGVPSPSGKACWSDASVRGILRNPAYTGRVYAGRHRYREARARRSATHPIGRPHGTAEPTPRDEWIDVGPIPAVVDPGLFERVQAKLAANRSFSSRNNKVGSYLLRCLVSCGHCGLASIARRRPPHYGYYTCTGKSRAARNRNGATCGSRFIPAAVLDDLVWGDLCELLRDPAAAGGAFRRAAAGSWHPQEFQARRERLRQGKASLSGQLDRLTEAYLGGVVPLEEYRRRRGELESRQQTLAEQEARLAGESERLDEVVGMAATLEAFCGRIAAGLETATFDGKRQLVELLVDRVVVTGDEVEIRYVLPTSDKSENIRFCHLRSDYLDDPSLLDVDEPDRAGRPLGDLHDVGPDLPPVGQPGVERVVAVLGVAPDGLQPRALPGGQAGQDVRRPRPVVEVRRRDQHDQQQAHGIHDDVAFPAPQLPAAVVAPRAADLRPLHGLAVDAADLRRGVATGRLADLATQGLLDPPPGAVVAPPREVIVDRALRRQVVRQHVPLASRAVQVEDGVDHLSNVDDPRPTVRIDRDHGLKDRPLLVGQIRRIGLAHRGSSLRPSIDGASFRPNSLRPTSLTG</sequence>
<dbReference type="PROSITE" id="PS00397">
    <property type="entry name" value="RECOMBINASES_1"/>
    <property type="match status" value="1"/>
</dbReference>
<keyword evidence="1" id="KW-0229">DNA integration</keyword>
<dbReference type="InterPro" id="IPR038109">
    <property type="entry name" value="DNA_bind_recomb_sf"/>
</dbReference>
<feature type="domain" description="Resolvase/invertase-type recombinase catalytic" evidence="7">
    <location>
        <begin position="2"/>
        <end position="149"/>
    </location>
</feature>